<evidence type="ECO:0000313" key="2">
    <source>
        <dbReference type="EMBL" id="UPL50061.1"/>
    </source>
</evidence>
<keyword evidence="1" id="KW-0472">Membrane</keyword>
<proteinExistence type="predicted"/>
<reference evidence="2 3" key="1">
    <citation type="submission" date="2022-04" db="EMBL/GenBank/DDBJ databases">
        <title>Hymenobacter sp. isolated from the air.</title>
        <authorList>
            <person name="Won M."/>
            <person name="Lee C.-M."/>
            <person name="Woen H.-Y."/>
            <person name="Kwon S.-W."/>
        </authorList>
    </citation>
    <scope>NUCLEOTIDE SEQUENCE [LARGE SCALE GENOMIC DNA]</scope>
    <source>
        <strain evidence="3">5516 S-25</strain>
    </source>
</reference>
<keyword evidence="1" id="KW-1133">Transmembrane helix</keyword>
<feature type="transmembrane region" description="Helical" evidence="1">
    <location>
        <begin position="12"/>
        <end position="36"/>
    </location>
</feature>
<keyword evidence="1" id="KW-0812">Transmembrane</keyword>
<evidence type="ECO:0008006" key="4">
    <source>
        <dbReference type="Google" id="ProtNLM"/>
    </source>
</evidence>
<feature type="transmembrane region" description="Helical" evidence="1">
    <location>
        <begin position="76"/>
        <end position="97"/>
    </location>
</feature>
<sequence length="143" mass="15800">MLVTCFGIYRQFQGFGIFHVAALLSFLTLVAGMVPVLRRQPARSWQQLHFSFMYASVLELYVALVAEMLVRVPGLAFWEVVAVSVATVVLPGAALFWRFRPGWHRVEAPRKPQVARIAPGGRSVSPGAGKQGTACQAERYVLP</sequence>
<accession>A0ABY4JB65</accession>
<dbReference type="EMBL" id="CP095848">
    <property type="protein sequence ID" value="UPL50061.1"/>
    <property type="molecule type" value="Genomic_DNA"/>
</dbReference>
<organism evidence="2 3">
    <name type="scientific">Hymenobacter sublimis</name>
    <dbReference type="NCBI Taxonomy" id="2933777"/>
    <lineage>
        <taxon>Bacteria</taxon>
        <taxon>Pseudomonadati</taxon>
        <taxon>Bacteroidota</taxon>
        <taxon>Cytophagia</taxon>
        <taxon>Cytophagales</taxon>
        <taxon>Hymenobacteraceae</taxon>
        <taxon>Hymenobacter</taxon>
    </lineage>
</organism>
<dbReference type="Proteomes" id="UP000829647">
    <property type="component" value="Chromosome"/>
</dbReference>
<evidence type="ECO:0000256" key="1">
    <source>
        <dbReference type="SAM" id="Phobius"/>
    </source>
</evidence>
<feature type="transmembrane region" description="Helical" evidence="1">
    <location>
        <begin position="48"/>
        <end position="70"/>
    </location>
</feature>
<name>A0ABY4JB65_9BACT</name>
<gene>
    <name evidence="2" type="ORF">MWH26_03905</name>
</gene>
<dbReference type="RefSeq" id="WP_247976128.1">
    <property type="nucleotide sequence ID" value="NZ_CP095848.1"/>
</dbReference>
<evidence type="ECO:0000313" key="3">
    <source>
        <dbReference type="Proteomes" id="UP000829647"/>
    </source>
</evidence>
<protein>
    <recommendedName>
        <fullName evidence="4">DUF2809 domain-containing protein</fullName>
    </recommendedName>
</protein>
<keyword evidence="3" id="KW-1185">Reference proteome</keyword>